<organism evidence="1 2">
    <name type="scientific">Longibacter salinarum</name>
    <dbReference type="NCBI Taxonomy" id="1850348"/>
    <lineage>
        <taxon>Bacteria</taxon>
        <taxon>Pseudomonadati</taxon>
        <taxon>Rhodothermota</taxon>
        <taxon>Rhodothermia</taxon>
        <taxon>Rhodothermales</taxon>
        <taxon>Salisaetaceae</taxon>
        <taxon>Longibacter</taxon>
    </lineage>
</organism>
<reference evidence="1 2" key="1">
    <citation type="submission" date="2017-10" db="EMBL/GenBank/DDBJ databases">
        <title>Draft genome of Longibacter Salinarum.</title>
        <authorList>
            <person name="Goh K.M."/>
            <person name="Shamsir M.S."/>
            <person name="Lim S.W."/>
        </authorList>
    </citation>
    <scope>NUCLEOTIDE SEQUENCE [LARGE SCALE GENOMIC DNA]</scope>
    <source>
        <strain evidence="1 2">KCTC 52045</strain>
    </source>
</reference>
<accession>A0A2A8D2V1</accession>
<name>A0A2A8D2V1_9BACT</name>
<comment type="caution">
    <text evidence="1">The sequence shown here is derived from an EMBL/GenBank/DDBJ whole genome shotgun (WGS) entry which is preliminary data.</text>
</comment>
<dbReference type="EMBL" id="PDEQ01000001">
    <property type="protein sequence ID" value="PEN14978.1"/>
    <property type="molecule type" value="Genomic_DNA"/>
</dbReference>
<dbReference type="AlphaFoldDB" id="A0A2A8D2V1"/>
<dbReference type="Proteomes" id="UP000220102">
    <property type="component" value="Unassembled WGS sequence"/>
</dbReference>
<dbReference type="Gene3D" id="3.10.20.30">
    <property type="match status" value="1"/>
</dbReference>
<keyword evidence="2" id="KW-1185">Reference proteome</keyword>
<gene>
    <name evidence="1" type="ORF">CRI94_01405</name>
</gene>
<evidence type="ECO:0000313" key="1">
    <source>
        <dbReference type="EMBL" id="PEN14978.1"/>
    </source>
</evidence>
<proteinExistence type="predicted"/>
<evidence type="ECO:0000313" key="2">
    <source>
        <dbReference type="Proteomes" id="UP000220102"/>
    </source>
</evidence>
<protein>
    <submittedName>
        <fullName evidence="1">Uncharacterized protein</fullName>
    </submittedName>
</protein>
<dbReference type="InterPro" id="IPR012675">
    <property type="entry name" value="Beta-grasp_dom_sf"/>
</dbReference>
<sequence length="144" mass="15655">MENDGGTTTIYEYKKSHAPLNDTSGSPDGGADASAAVLRDRGDGEYHIVSVYDGRTTYDLKIRHGRTLRAVLQEHNLSPHGGRQNTLTGRGAVQYSACAVDIDRGEQNPDQWLDAFLASRNVGRLSCEIEVKDDMSPASKAFSL</sequence>